<proteinExistence type="predicted"/>
<comment type="caution">
    <text evidence="2">The sequence shown here is derived from an EMBL/GenBank/DDBJ whole genome shotgun (WGS) entry which is preliminary data.</text>
</comment>
<dbReference type="AlphaFoldDB" id="A0A1E8F9B6"/>
<dbReference type="STRING" id="1856405.BFC17_04810"/>
<evidence type="ECO:0000313" key="3">
    <source>
        <dbReference type="Proteomes" id="UP000176037"/>
    </source>
</evidence>
<reference evidence="2 3" key="1">
    <citation type="submission" date="2016-09" db="EMBL/GenBank/DDBJ databases">
        <title>Alteromonas lipolytica, a new species isolated from sea water.</title>
        <authorList>
            <person name="Wu Y.-H."/>
            <person name="Cheng H."/>
            <person name="Xu X.-W."/>
        </authorList>
    </citation>
    <scope>NUCLEOTIDE SEQUENCE [LARGE SCALE GENOMIC DNA]</scope>
    <source>
        <strain evidence="2 3">JW12</strain>
    </source>
</reference>
<keyword evidence="1" id="KW-1133">Transmembrane helix</keyword>
<gene>
    <name evidence="2" type="ORF">BFC17_04810</name>
</gene>
<keyword evidence="1" id="KW-0472">Membrane</keyword>
<feature type="transmembrane region" description="Helical" evidence="1">
    <location>
        <begin position="12"/>
        <end position="33"/>
    </location>
</feature>
<keyword evidence="1" id="KW-0812">Transmembrane</keyword>
<dbReference type="EMBL" id="MJIC01000016">
    <property type="protein sequence ID" value="OFI32490.1"/>
    <property type="molecule type" value="Genomic_DNA"/>
</dbReference>
<evidence type="ECO:0000313" key="2">
    <source>
        <dbReference type="EMBL" id="OFI32490.1"/>
    </source>
</evidence>
<protein>
    <submittedName>
        <fullName evidence="2">Uncharacterized protein</fullName>
    </submittedName>
</protein>
<dbReference type="Proteomes" id="UP000176037">
    <property type="component" value="Unassembled WGS sequence"/>
</dbReference>
<accession>A0A1E8F9B6</accession>
<sequence length="59" mass="7004">MPSYSKQSNYQSAIYFMLACHSIGSYFFFYTDIEIVFSLVKRKIFSIYSYPNQNPRHCA</sequence>
<dbReference type="PROSITE" id="PS51257">
    <property type="entry name" value="PROKAR_LIPOPROTEIN"/>
    <property type="match status" value="1"/>
</dbReference>
<organism evidence="2 3">
    <name type="scientific">Alteromonas lipolytica</name>
    <dbReference type="NCBI Taxonomy" id="1856405"/>
    <lineage>
        <taxon>Bacteria</taxon>
        <taxon>Pseudomonadati</taxon>
        <taxon>Pseudomonadota</taxon>
        <taxon>Gammaproteobacteria</taxon>
        <taxon>Alteromonadales</taxon>
        <taxon>Alteromonadaceae</taxon>
        <taxon>Alteromonas/Salinimonas group</taxon>
        <taxon>Alteromonas</taxon>
    </lineage>
</organism>
<name>A0A1E8F9B6_9ALTE</name>
<evidence type="ECO:0000256" key="1">
    <source>
        <dbReference type="SAM" id="Phobius"/>
    </source>
</evidence>
<keyword evidence="3" id="KW-1185">Reference proteome</keyword>